<dbReference type="Proteomes" id="UP000092445">
    <property type="component" value="Unassembled WGS sequence"/>
</dbReference>
<dbReference type="VEuPathDB" id="VectorBase:GPAI047385"/>
<protein>
    <submittedName>
        <fullName evidence="1">Uncharacterized protein</fullName>
    </submittedName>
</protein>
<organism evidence="1 2">
    <name type="scientific">Glossina pallidipes</name>
    <name type="common">Tsetse fly</name>
    <dbReference type="NCBI Taxonomy" id="7398"/>
    <lineage>
        <taxon>Eukaryota</taxon>
        <taxon>Metazoa</taxon>
        <taxon>Ecdysozoa</taxon>
        <taxon>Arthropoda</taxon>
        <taxon>Hexapoda</taxon>
        <taxon>Insecta</taxon>
        <taxon>Pterygota</taxon>
        <taxon>Neoptera</taxon>
        <taxon>Endopterygota</taxon>
        <taxon>Diptera</taxon>
        <taxon>Brachycera</taxon>
        <taxon>Muscomorpha</taxon>
        <taxon>Hippoboscoidea</taxon>
        <taxon>Glossinidae</taxon>
        <taxon>Glossina</taxon>
    </lineage>
</organism>
<reference evidence="2" key="1">
    <citation type="submission" date="2014-03" db="EMBL/GenBank/DDBJ databases">
        <authorList>
            <person name="Aksoy S."/>
            <person name="Warren W."/>
            <person name="Wilson R.K."/>
        </authorList>
    </citation>
    <scope>NUCLEOTIDE SEQUENCE [LARGE SCALE GENOMIC DNA]</scope>
    <source>
        <strain evidence="2">IAEA</strain>
    </source>
</reference>
<proteinExistence type="predicted"/>
<dbReference type="EnsemblMetazoa" id="GPAI047385-RA">
    <property type="protein sequence ID" value="GPAI047385-PA"/>
    <property type="gene ID" value="GPAI047385"/>
</dbReference>
<evidence type="ECO:0000313" key="2">
    <source>
        <dbReference type="Proteomes" id="UP000092445"/>
    </source>
</evidence>
<evidence type="ECO:0000313" key="1">
    <source>
        <dbReference type="EnsemblMetazoa" id="GPAI047385-PA"/>
    </source>
</evidence>
<keyword evidence="2" id="KW-1185">Reference proteome</keyword>
<name>A0A1B0AJ26_GLOPL</name>
<reference evidence="1" key="2">
    <citation type="submission" date="2020-05" db="UniProtKB">
        <authorList>
            <consortium name="EnsemblMetazoa"/>
        </authorList>
    </citation>
    <scope>IDENTIFICATION</scope>
    <source>
        <strain evidence="1">IAEA</strain>
    </source>
</reference>
<dbReference type="AlphaFoldDB" id="A0A1B0AJ26"/>
<sequence length="102" mass="11321">MHHFNFVFYYPDYDDNKERSSTERKEETCKRMVSTCTSFTTACLDSTSCVASNGSARRKVLVCGNDSDNASSAICTQLPLLASNIQPLAIYLLRSPLTPFPA</sequence>
<accession>A0A1B0AJ26</accession>